<protein>
    <submittedName>
        <fullName evidence="1">Uncharacterized protein</fullName>
    </submittedName>
</protein>
<proteinExistence type="predicted"/>
<evidence type="ECO:0000313" key="1">
    <source>
        <dbReference type="EMBL" id="KAK2035433.1"/>
    </source>
</evidence>
<name>A0AAD9HUS9_9PEZI</name>
<comment type="caution">
    <text evidence="1">The sequence shown here is derived from an EMBL/GenBank/DDBJ whole genome shotgun (WGS) entry which is preliminary data.</text>
</comment>
<dbReference type="AlphaFoldDB" id="A0AAD9HUS9"/>
<dbReference type="Proteomes" id="UP001232148">
    <property type="component" value="Unassembled WGS sequence"/>
</dbReference>
<gene>
    <name evidence="1" type="ORF">LX32DRAFT_410</name>
</gene>
<evidence type="ECO:0000313" key="2">
    <source>
        <dbReference type="Proteomes" id="UP001232148"/>
    </source>
</evidence>
<sequence length="177" mass="20379">MAEVLGIIGSCVAIGQLVGYGRKFVRELRQFSECDGSPTEQLQRRAGQASMFWTSIGTAKVALHCHYTQHRDSAVLKYVSRNRIFQRIETEAEFVRSQLSAAIKRLETLSRSRSTVVRFLRWRRYRDSILVPSPEMELVQTCLQMVVSSAQLEACSLQRKKLPPEAEEERKRLRTEM</sequence>
<reference evidence="1" key="1">
    <citation type="submission" date="2021-06" db="EMBL/GenBank/DDBJ databases">
        <title>Comparative genomics, transcriptomics and evolutionary studies reveal genomic signatures of adaptation to plant cell wall in hemibiotrophic fungi.</title>
        <authorList>
            <consortium name="DOE Joint Genome Institute"/>
            <person name="Baroncelli R."/>
            <person name="Diaz J.F."/>
            <person name="Benocci T."/>
            <person name="Peng M."/>
            <person name="Battaglia E."/>
            <person name="Haridas S."/>
            <person name="Andreopoulos W."/>
            <person name="Labutti K."/>
            <person name="Pangilinan J."/>
            <person name="Floch G.L."/>
            <person name="Makela M.R."/>
            <person name="Henrissat B."/>
            <person name="Grigoriev I.V."/>
            <person name="Crouch J.A."/>
            <person name="De Vries R.P."/>
            <person name="Sukno S.A."/>
            <person name="Thon M.R."/>
        </authorList>
    </citation>
    <scope>NUCLEOTIDE SEQUENCE</scope>
    <source>
        <strain evidence="1">MAFF235873</strain>
    </source>
</reference>
<keyword evidence="2" id="KW-1185">Reference proteome</keyword>
<dbReference type="EMBL" id="MU842808">
    <property type="protein sequence ID" value="KAK2035433.1"/>
    <property type="molecule type" value="Genomic_DNA"/>
</dbReference>
<organism evidence="1 2">
    <name type="scientific">Colletotrichum zoysiae</name>
    <dbReference type="NCBI Taxonomy" id="1216348"/>
    <lineage>
        <taxon>Eukaryota</taxon>
        <taxon>Fungi</taxon>
        <taxon>Dikarya</taxon>
        <taxon>Ascomycota</taxon>
        <taxon>Pezizomycotina</taxon>
        <taxon>Sordariomycetes</taxon>
        <taxon>Hypocreomycetidae</taxon>
        <taxon>Glomerellales</taxon>
        <taxon>Glomerellaceae</taxon>
        <taxon>Colletotrichum</taxon>
        <taxon>Colletotrichum graminicola species complex</taxon>
    </lineage>
</organism>
<accession>A0AAD9HUS9</accession>